<evidence type="ECO:0000313" key="1">
    <source>
        <dbReference type="EMBL" id="WOD44924.1"/>
    </source>
</evidence>
<dbReference type="Proteomes" id="UP001302486">
    <property type="component" value="Chromosome"/>
</dbReference>
<organism evidence="1 2">
    <name type="scientific">Hwangdonia lutea</name>
    <dbReference type="NCBI Taxonomy" id="3075823"/>
    <lineage>
        <taxon>Bacteria</taxon>
        <taxon>Pseudomonadati</taxon>
        <taxon>Bacteroidota</taxon>
        <taxon>Flavobacteriia</taxon>
        <taxon>Flavobacteriales</taxon>
        <taxon>Flavobacteriaceae</taxon>
        <taxon>Hwangdonia</taxon>
    </lineage>
</organism>
<name>A0AA97EP28_9FLAO</name>
<dbReference type="RefSeq" id="WP_316984582.1">
    <property type="nucleotide sequence ID" value="NZ_CP136521.1"/>
</dbReference>
<gene>
    <name evidence="1" type="ORF">RNZ46_06550</name>
</gene>
<accession>A0AA97EP28</accession>
<dbReference type="KEGG" id="hws:RNZ46_06550"/>
<reference evidence="2" key="1">
    <citation type="submission" date="2024-06" db="EMBL/GenBank/DDBJ databases">
        <title>Hwangdonia haimaensis gen. nov., sp. nov., a member of the family Flavobacteriaceae isolated from the haima cold seep.</title>
        <authorList>
            <person name="Li J."/>
        </authorList>
    </citation>
    <scope>NUCLEOTIDE SEQUENCE [LARGE SCALE GENOMIC DNA]</scope>
    <source>
        <strain evidence="2">SCSIO 19198</strain>
    </source>
</reference>
<dbReference type="EMBL" id="CP136521">
    <property type="protein sequence ID" value="WOD44924.1"/>
    <property type="molecule type" value="Genomic_DNA"/>
</dbReference>
<proteinExistence type="predicted"/>
<dbReference type="Pfam" id="PF12987">
    <property type="entry name" value="DUF3871"/>
    <property type="match status" value="1"/>
</dbReference>
<sequence length="324" mass="37314">MELQQVQNNLVIPEEQIITKSPNPFIEANTHEVSLSHLQNDCTIPVFSKDNECTLAHHEFIDAVDSCARTVFSGQRILKPELRVSHVIKGRIPEAIGKPVKELTEQDKTIYYERMMFKIEVPSISETINGNDLSLVIGGVRAYNQENLYSKKNYEKFKVFVGFKNMVCTNLCVSSDGMVEELRATSIEELKSKVLELLGTYEMQNHLNALKQLSEHYLTEKQFARFLGKCRMYNYLPKPEKREIPTLMLNDGQINSIAKGYYEDENFSRQQDGSINLWNVFNLLTEANKSSYIDSFLGRSLNAHELIQKLSFSMQNDSPFWYLN</sequence>
<keyword evidence="2" id="KW-1185">Reference proteome</keyword>
<dbReference type="AlphaFoldDB" id="A0AA97EP28"/>
<dbReference type="InterPro" id="IPR024353">
    <property type="entry name" value="DUF3871"/>
</dbReference>
<protein>
    <submittedName>
        <fullName evidence="1">DUF3871 family protein</fullName>
    </submittedName>
</protein>
<evidence type="ECO:0000313" key="2">
    <source>
        <dbReference type="Proteomes" id="UP001302486"/>
    </source>
</evidence>